<dbReference type="Proteomes" id="UP000298030">
    <property type="component" value="Unassembled WGS sequence"/>
</dbReference>
<dbReference type="EMBL" id="QPFP01000036">
    <property type="protein sequence ID" value="TEB27908.1"/>
    <property type="molecule type" value="Genomic_DNA"/>
</dbReference>
<protein>
    <submittedName>
        <fullName evidence="1">Uncharacterized protein</fullName>
    </submittedName>
</protein>
<evidence type="ECO:0000313" key="2">
    <source>
        <dbReference type="Proteomes" id="UP000298030"/>
    </source>
</evidence>
<evidence type="ECO:0000313" key="1">
    <source>
        <dbReference type="EMBL" id="TEB27908.1"/>
    </source>
</evidence>
<reference evidence="1 2" key="1">
    <citation type="journal article" date="2019" name="Nat. Ecol. Evol.">
        <title>Megaphylogeny resolves global patterns of mushroom evolution.</title>
        <authorList>
            <person name="Varga T."/>
            <person name="Krizsan K."/>
            <person name="Foldi C."/>
            <person name="Dima B."/>
            <person name="Sanchez-Garcia M."/>
            <person name="Sanchez-Ramirez S."/>
            <person name="Szollosi G.J."/>
            <person name="Szarkandi J.G."/>
            <person name="Papp V."/>
            <person name="Albert L."/>
            <person name="Andreopoulos W."/>
            <person name="Angelini C."/>
            <person name="Antonin V."/>
            <person name="Barry K.W."/>
            <person name="Bougher N.L."/>
            <person name="Buchanan P."/>
            <person name="Buyck B."/>
            <person name="Bense V."/>
            <person name="Catcheside P."/>
            <person name="Chovatia M."/>
            <person name="Cooper J."/>
            <person name="Damon W."/>
            <person name="Desjardin D."/>
            <person name="Finy P."/>
            <person name="Geml J."/>
            <person name="Haridas S."/>
            <person name="Hughes K."/>
            <person name="Justo A."/>
            <person name="Karasinski D."/>
            <person name="Kautmanova I."/>
            <person name="Kiss B."/>
            <person name="Kocsube S."/>
            <person name="Kotiranta H."/>
            <person name="LaButti K.M."/>
            <person name="Lechner B.E."/>
            <person name="Liimatainen K."/>
            <person name="Lipzen A."/>
            <person name="Lukacs Z."/>
            <person name="Mihaltcheva S."/>
            <person name="Morgado L.N."/>
            <person name="Niskanen T."/>
            <person name="Noordeloos M.E."/>
            <person name="Ohm R.A."/>
            <person name="Ortiz-Santana B."/>
            <person name="Ovrebo C."/>
            <person name="Racz N."/>
            <person name="Riley R."/>
            <person name="Savchenko A."/>
            <person name="Shiryaev A."/>
            <person name="Soop K."/>
            <person name="Spirin V."/>
            <person name="Szebenyi C."/>
            <person name="Tomsovsky M."/>
            <person name="Tulloss R.E."/>
            <person name="Uehling J."/>
            <person name="Grigoriev I.V."/>
            <person name="Vagvolgyi C."/>
            <person name="Papp T."/>
            <person name="Martin F.M."/>
            <person name="Miettinen O."/>
            <person name="Hibbett D.S."/>
            <person name="Nagy L.G."/>
        </authorList>
    </citation>
    <scope>NUCLEOTIDE SEQUENCE [LARGE SCALE GENOMIC DNA]</scope>
    <source>
        <strain evidence="1 2">FP101781</strain>
    </source>
</reference>
<comment type="caution">
    <text evidence="1">The sequence shown here is derived from an EMBL/GenBank/DDBJ whole genome shotgun (WGS) entry which is preliminary data.</text>
</comment>
<dbReference type="STRING" id="71717.A0A4Y7T1T6"/>
<proteinExistence type="predicted"/>
<organism evidence="1 2">
    <name type="scientific">Coprinellus micaceus</name>
    <name type="common">Glistening ink-cap mushroom</name>
    <name type="synonym">Coprinus micaceus</name>
    <dbReference type="NCBI Taxonomy" id="71717"/>
    <lineage>
        <taxon>Eukaryota</taxon>
        <taxon>Fungi</taxon>
        <taxon>Dikarya</taxon>
        <taxon>Basidiomycota</taxon>
        <taxon>Agaricomycotina</taxon>
        <taxon>Agaricomycetes</taxon>
        <taxon>Agaricomycetidae</taxon>
        <taxon>Agaricales</taxon>
        <taxon>Agaricineae</taxon>
        <taxon>Psathyrellaceae</taxon>
        <taxon>Coprinellus</taxon>
    </lineage>
</organism>
<gene>
    <name evidence="1" type="ORF">FA13DRAFT_841704</name>
</gene>
<keyword evidence="2" id="KW-1185">Reference proteome</keyword>
<dbReference type="OrthoDB" id="3365698at2759"/>
<accession>A0A4Y7T1T6</accession>
<sequence length="159" mass="18488">MSYSASDFLNILHQRDMNTLMKAIEEHDISGCDSRTLVRRGVLSLLDEIRTRPEGAIPGDKLFNFRKRAASLCDKWKPQLLREYQVSPYRWYRLTDSSAVLRYISADSGRWILGQEIRCPCSSYYPSRYQRLVSLSGVNSTYYTKFDLTDNLHMFSPAK</sequence>
<dbReference type="AlphaFoldDB" id="A0A4Y7T1T6"/>
<name>A0A4Y7T1T6_COPMI</name>